<organism evidence="3 4">
    <name type="scientific">Colletotrichum sojae</name>
    <dbReference type="NCBI Taxonomy" id="2175907"/>
    <lineage>
        <taxon>Eukaryota</taxon>
        <taxon>Fungi</taxon>
        <taxon>Dikarya</taxon>
        <taxon>Ascomycota</taxon>
        <taxon>Pezizomycotina</taxon>
        <taxon>Sordariomycetes</taxon>
        <taxon>Hypocreomycetidae</taxon>
        <taxon>Glomerellales</taxon>
        <taxon>Glomerellaceae</taxon>
        <taxon>Colletotrichum</taxon>
        <taxon>Colletotrichum orchidearum species complex</taxon>
    </lineage>
</organism>
<sequence>MVRTRRQAALIAGHNDPIVKLPQELLWMIIDYLGLDSLKNLRLVNRDLAARCLVPSFLARCTRPRTNLSVPYIRFLAKAAAHEVFGPLIKFLTIHATSFAKWDVNDNDDKLAEELATALRAIGTIENLDISGKDPQEEMYAAYESAPPQPGVGKSKRALGGKRRKRRGLQTYPERASDGFVIVLRAIARSGVSVRNLTVMEPTEKRHCCLQTVDLARALELIKKDGSDFAAAVAATETLSLHVCTMLNTSGYPRLENEKWFRVFRIHSSTEQAAQAKAPSNFTGLAGLLMPMKDLRELDISFYNEMVGSSATPNDAGDWYSEMFELVGQQVRLPRLEKLNLFMVPATEAGLRNFLAGSPGLRDVMFSWMRLARGRWRPVLDDLAGMPSLRRLRLVSLTDRRNRFNLLPAAGSVTKLGDIEPSGVSAEKANGYFCERGYHIYRREFGEEEIREGLLLDEGRTGRPVKRSPRTDKYSDMVHVKSEKFWSWLQECGLMQDY</sequence>
<feature type="compositionally biased region" description="Basic residues" evidence="1">
    <location>
        <begin position="154"/>
        <end position="168"/>
    </location>
</feature>
<dbReference type="InterPro" id="IPR036047">
    <property type="entry name" value="F-box-like_dom_sf"/>
</dbReference>
<dbReference type="AlphaFoldDB" id="A0A8H6IP68"/>
<accession>A0A8H6IP68</accession>
<evidence type="ECO:0000259" key="2">
    <source>
        <dbReference type="PROSITE" id="PS50181"/>
    </source>
</evidence>
<keyword evidence="4" id="KW-1185">Reference proteome</keyword>
<dbReference type="EMBL" id="WIGN01000589">
    <property type="protein sequence ID" value="KAF6787629.1"/>
    <property type="molecule type" value="Genomic_DNA"/>
</dbReference>
<dbReference type="Proteomes" id="UP000652219">
    <property type="component" value="Unassembled WGS sequence"/>
</dbReference>
<dbReference type="SUPFAM" id="SSF81383">
    <property type="entry name" value="F-box domain"/>
    <property type="match status" value="1"/>
</dbReference>
<evidence type="ECO:0000256" key="1">
    <source>
        <dbReference type="SAM" id="MobiDB-lite"/>
    </source>
</evidence>
<name>A0A8H6IP68_9PEZI</name>
<dbReference type="PROSITE" id="PS50181">
    <property type="entry name" value="FBOX"/>
    <property type="match status" value="1"/>
</dbReference>
<proteinExistence type="predicted"/>
<feature type="region of interest" description="Disordered" evidence="1">
    <location>
        <begin position="143"/>
        <end position="168"/>
    </location>
</feature>
<dbReference type="InterPro" id="IPR001810">
    <property type="entry name" value="F-box_dom"/>
</dbReference>
<evidence type="ECO:0000313" key="4">
    <source>
        <dbReference type="Proteomes" id="UP000652219"/>
    </source>
</evidence>
<evidence type="ECO:0000313" key="3">
    <source>
        <dbReference type="EMBL" id="KAF6787629.1"/>
    </source>
</evidence>
<protein>
    <recommendedName>
        <fullName evidence="2">F-box domain-containing protein</fullName>
    </recommendedName>
</protein>
<feature type="domain" description="F-box" evidence="2">
    <location>
        <begin position="15"/>
        <end position="48"/>
    </location>
</feature>
<comment type="caution">
    <text evidence="3">The sequence shown here is derived from an EMBL/GenBank/DDBJ whole genome shotgun (WGS) entry which is preliminary data.</text>
</comment>
<gene>
    <name evidence="3" type="ORF">CSOJ01_15174</name>
</gene>
<reference evidence="3 4" key="1">
    <citation type="journal article" date="2020" name="Phytopathology">
        <title>Genome Sequence Resources of Colletotrichum truncatum, C. plurivorum, C. musicola, and C. sojae: Four Species Pathogenic to Soybean (Glycine max).</title>
        <authorList>
            <person name="Rogerio F."/>
            <person name="Boufleur T.R."/>
            <person name="Ciampi-Guillardi M."/>
            <person name="Sukno S.A."/>
            <person name="Thon M.R."/>
            <person name="Massola Junior N.S."/>
            <person name="Baroncelli R."/>
        </authorList>
    </citation>
    <scope>NUCLEOTIDE SEQUENCE [LARGE SCALE GENOMIC DNA]</scope>
    <source>
        <strain evidence="3 4">LFN0009</strain>
    </source>
</reference>
<dbReference type="SUPFAM" id="SSF52047">
    <property type="entry name" value="RNI-like"/>
    <property type="match status" value="1"/>
</dbReference>